<proteinExistence type="predicted"/>
<evidence type="ECO:0000313" key="1">
    <source>
        <dbReference type="EMBL" id="TGY00865.1"/>
    </source>
</evidence>
<comment type="caution">
    <text evidence="1">The sequence shown here is derived from an EMBL/GenBank/DDBJ whole genome shotgun (WGS) entry which is preliminary data.</text>
</comment>
<name>A0AC61R5E2_9FIRM</name>
<accession>A0AC61R5E2</accession>
<gene>
    <name evidence="1" type="ORF">E5357_01490</name>
</gene>
<sequence>MDNDREVDRVLMNIKKGNKGAVSLLVFSAQMQMRLLVFLARMAEKAFVPNKTLGQYQDFLKKTEGKYQIYNIPVPGWHSEKIAQLQEMEMKLEKTESRAAARSLRKEIDGLKKEIPELAQLEKLGITHFVLPKLNGRANTLQVAVGKDSIENFKAWYMNHLNDTLTGGSLSLEDLKAFTEDNYSIVNMPFEGESVKEMQHDFEVMGINYSILPDLSVGDGNTQVAVANKDQEKMNSWFQMWREKQLKEGNTPGDCRQISREAYLETSEVDVEDYIAGTDRKYKEADAEFAKDGQTLELSGKSIKNEHSPEFENLKKDPGYVMVTINKKSLVDSLQMTEALRCEAEKYGMFLSRLPGTWGENQEILALHKDMVFEADGGATYVAFLPKNEEARVLACDGKPQRREPGDVLALYGRVERGFSKVGNLTSEIPEELQKGLKETVQKASGPVEKAAEVAEKAVKI</sequence>
<organism evidence="1 2">
    <name type="scientific">Hominisplanchenecus murintestinalis</name>
    <dbReference type="NCBI Taxonomy" id="2941517"/>
    <lineage>
        <taxon>Bacteria</taxon>
        <taxon>Bacillati</taxon>
        <taxon>Bacillota</taxon>
        <taxon>Clostridia</taxon>
        <taxon>Lachnospirales</taxon>
        <taxon>Lachnospiraceae</taxon>
        <taxon>Hominisplanchenecus</taxon>
    </lineage>
</organism>
<dbReference type="EMBL" id="SRZB01000001">
    <property type="protein sequence ID" value="TGY00865.1"/>
    <property type="molecule type" value="Genomic_DNA"/>
</dbReference>
<reference evidence="1" key="1">
    <citation type="submission" date="2019-04" db="EMBL/GenBank/DDBJ databases">
        <title>Microbes associate with the intestines of laboratory mice.</title>
        <authorList>
            <person name="Navarre W."/>
            <person name="Wong E."/>
            <person name="Huang K."/>
            <person name="Tropini C."/>
            <person name="Ng K."/>
            <person name="Yu B."/>
        </authorList>
    </citation>
    <scope>NUCLEOTIDE SEQUENCE</scope>
    <source>
        <strain evidence="1">NM72_1-8</strain>
    </source>
</reference>
<evidence type="ECO:0000313" key="2">
    <source>
        <dbReference type="Proteomes" id="UP000307720"/>
    </source>
</evidence>
<dbReference type="Proteomes" id="UP000307720">
    <property type="component" value="Unassembled WGS sequence"/>
</dbReference>
<keyword evidence="2" id="KW-1185">Reference proteome</keyword>
<protein>
    <submittedName>
        <fullName evidence="1">DUF3801 domain-containing protein</fullName>
    </submittedName>
</protein>